<sequence>MRDDRCMRTTVNIDDDVLAAARQYADARGLTLGEGISQLVRATLTERAREGGRRNGIVLLPSSPGAGSATLDDVTRLRDDLS</sequence>
<gene>
    <name evidence="2" type="ORF">LK09_11095</name>
</gene>
<name>A0A0B2A1L4_9MICO</name>
<proteinExistence type="predicted"/>
<feature type="compositionally biased region" description="Basic and acidic residues" evidence="1">
    <location>
        <begin position="73"/>
        <end position="82"/>
    </location>
</feature>
<evidence type="ECO:0000313" key="3">
    <source>
        <dbReference type="Proteomes" id="UP000031030"/>
    </source>
</evidence>
<evidence type="ECO:0000256" key="1">
    <source>
        <dbReference type="SAM" id="MobiDB-lite"/>
    </source>
</evidence>
<comment type="caution">
    <text evidence="2">The sequence shown here is derived from an EMBL/GenBank/DDBJ whole genome shotgun (WGS) entry which is preliminary data.</text>
</comment>
<accession>A0A0B2A1L4</accession>
<dbReference type="EMBL" id="JTDK01000010">
    <property type="protein sequence ID" value="KHK97344.1"/>
    <property type="molecule type" value="Genomic_DNA"/>
</dbReference>
<dbReference type="STRING" id="1348253.LK09_11095"/>
<dbReference type="AlphaFoldDB" id="A0A0B2A1L4"/>
<feature type="region of interest" description="Disordered" evidence="1">
    <location>
        <begin position="55"/>
        <end position="82"/>
    </location>
</feature>
<evidence type="ECO:0008006" key="4">
    <source>
        <dbReference type="Google" id="ProtNLM"/>
    </source>
</evidence>
<reference evidence="2 3" key="1">
    <citation type="submission" date="2014-11" db="EMBL/GenBank/DDBJ databases">
        <title>Genome sequence of Microbacterium mangrovi MUSC 115(T).</title>
        <authorList>
            <person name="Lee L.-H."/>
        </authorList>
    </citation>
    <scope>NUCLEOTIDE SEQUENCE [LARGE SCALE GENOMIC DNA]</scope>
    <source>
        <strain evidence="2 3">MUSC 115</strain>
    </source>
</reference>
<protein>
    <recommendedName>
        <fullName evidence="4">CopG family transcriptional regulator</fullName>
    </recommendedName>
</protein>
<organism evidence="2 3">
    <name type="scientific">Microbacterium mangrovi</name>
    <dbReference type="NCBI Taxonomy" id="1348253"/>
    <lineage>
        <taxon>Bacteria</taxon>
        <taxon>Bacillati</taxon>
        <taxon>Actinomycetota</taxon>
        <taxon>Actinomycetes</taxon>
        <taxon>Micrococcales</taxon>
        <taxon>Microbacteriaceae</taxon>
        <taxon>Microbacterium</taxon>
    </lineage>
</organism>
<keyword evidence="3" id="KW-1185">Reference proteome</keyword>
<evidence type="ECO:0000313" key="2">
    <source>
        <dbReference type="EMBL" id="KHK97344.1"/>
    </source>
</evidence>
<dbReference type="Proteomes" id="UP000031030">
    <property type="component" value="Unassembled WGS sequence"/>
</dbReference>